<dbReference type="RefSeq" id="WP_012939741.1">
    <property type="nucleotide sequence ID" value="NC_013741.1"/>
</dbReference>
<dbReference type="SUPFAM" id="SSF88697">
    <property type="entry name" value="PUA domain-like"/>
    <property type="match status" value="1"/>
</dbReference>
<dbReference type="eggNOG" id="arCOG04405">
    <property type="taxonomic scope" value="Archaea"/>
</dbReference>
<reference evidence="2 3" key="1">
    <citation type="journal article" date="2010" name="Stand. Genomic Sci.">
        <title>Complete genome sequence of Archaeoglobus profundus type strain (AV18).</title>
        <authorList>
            <person name="von Jan M."/>
            <person name="Lapidus A."/>
            <person name="Del Rio T.G."/>
            <person name="Copeland A."/>
            <person name="Tice H."/>
            <person name="Cheng J.F."/>
            <person name="Lucas S."/>
            <person name="Chen F."/>
            <person name="Nolan M."/>
            <person name="Goodwin L."/>
            <person name="Han C."/>
            <person name="Pitluck S."/>
            <person name="Liolios K."/>
            <person name="Ivanova N."/>
            <person name="Mavromatis K."/>
            <person name="Ovchinnikova G."/>
            <person name="Chertkov O."/>
            <person name="Pati A."/>
            <person name="Chen A."/>
            <person name="Palaniappan K."/>
            <person name="Land M."/>
            <person name="Hauser L."/>
            <person name="Chang Y.J."/>
            <person name="Jeffries C.D."/>
            <person name="Saunders E."/>
            <person name="Brettin T."/>
            <person name="Detter J.C."/>
            <person name="Chain P."/>
            <person name="Eichinger K."/>
            <person name="Huber H."/>
            <person name="Spring S."/>
            <person name="Rohde M."/>
            <person name="Goker M."/>
            <person name="Wirth R."/>
            <person name="Woyke T."/>
            <person name="Bristow J."/>
            <person name="Eisen J.A."/>
            <person name="Markowitz V."/>
            <person name="Hugenholtz P."/>
            <person name="Kyrpides N.C."/>
            <person name="Klenk H.P."/>
        </authorList>
    </citation>
    <scope>NUCLEOTIDE SEQUENCE [LARGE SCALE GENOMIC DNA]</scope>
    <source>
        <strain evidence="3">DSM 5631 / JCM 9629 / NBRC 100127 / Av18</strain>
    </source>
</reference>
<sequence>MKLGLIVKEPYASMIVKGLKIWEIRKRRTNVRGEIYIISKGFVVGKVELVDVLGPFTVEELSKHEEKHRVEYEVLKRYAGDSKLYAWVLEKAEEFEKPLKVKVPKGAQIWVRLNL</sequence>
<name>D2RGI0_ARCPA</name>
<dbReference type="OrthoDB" id="139268at2157"/>
<dbReference type="PaxDb" id="572546-Arcpr_0335"/>
<protein>
    <recommendedName>
        <fullName evidence="1">ASCH domain-containing protein</fullName>
    </recommendedName>
</protein>
<dbReference type="InterPro" id="IPR007374">
    <property type="entry name" value="ASCH_domain"/>
</dbReference>
<dbReference type="Gene3D" id="2.30.130.30">
    <property type="entry name" value="Hypothetical protein"/>
    <property type="match status" value="1"/>
</dbReference>
<dbReference type="SMART" id="SM01022">
    <property type="entry name" value="ASCH"/>
    <property type="match status" value="1"/>
</dbReference>
<evidence type="ECO:0000313" key="3">
    <source>
        <dbReference type="Proteomes" id="UP000001901"/>
    </source>
</evidence>
<proteinExistence type="predicted"/>
<dbReference type="AlphaFoldDB" id="D2RGI0"/>
<dbReference type="GeneID" id="8738988"/>
<evidence type="ECO:0000313" key="2">
    <source>
        <dbReference type="EMBL" id="ADB57405.1"/>
    </source>
</evidence>
<dbReference type="Proteomes" id="UP000001901">
    <property type="component" value="Chromosome"/>
</dbReference>
<evidence type="ECO:0000259" key="1">
    <source>
        <dbReference type="SMART" id="SM01022"/>
    </source>
</evidence>
<dbReference type="EMBL" id="CP001857">
    <property type="protein sequence ID" value="ADB57405.1"/>
    <property type="molecule type" value="Genomic_DNA"/>
</dbReference>
<feature type="domain" description="ASCH" evidence="1">
    <location>
        <begin position="5"/>
        <end position="93"/>
    </location>
</feature>
<dbReference type="InterPro" id="IPR015947">
    <property type="entry name" value="PUA-like_sf"/>
</dbReference>
<dbReference type="KEGG" id="apo:Arcpr_0335"/>
<dbReference type="Pfam" id="PF04266">
    <property type="entry name" value="ASCH"/>
    <property type="match status" value="1"/>
</dbReference>
<accession>D2RGI0</accession>
<organism evidence="2 3">
    <name type="scientific">Archaeoglobus profundus (strain DSM 5631 / JCM 9629 / NBRC 100127 / Av18)</name>
    <dbReference type="NCBI Taxonomy" id="572546"/>
    <lineage>
        <taxon>Archaea</taxon>
        <taxon>Methanobacteriati</taxon>
        <taxon>Methanobacteriota</taxon>
        <taxon>Archaeoglobi</taxon>
        <taxon>Archaeoglobales</taxon>
        <taxon>Archaeoglobaceae</taxon>
        <taxon>Archaeoglobus</taxon>
    </lineage>
</organism>
<dbReference type="STRING" id="572546.Arcpr_0335"/>
<keyword evidence="3" id="KW-1185">Reference proteome</keyword>
<dbReference type="HOGENOM" id="CLU_154670_0_0_2"/>
<gene>
    <name evidence="2" type="ordered locus">Arcpr_0335</name>
</gene>